<reference evidence="2 3" key="1">
    <citation type="journal article" date="2017" name="Genome Biol. Evol.">
        <title>Phytophthora megakarya and P. palmivora, closely related causal agents of cacao black pod rot, underwent increases in genome sizes and gene numbers by different mechanisms.</title>
        <authorList>
            <person name="Ali S.S."/>
            <person name="Shao J."/>
            <person name="Lary D.J."/>
            <person name="Kronmiller B."/>
            <person name="Shen D."/>
            <person name="Strem M.D."/>
            <person name="Amoako-Attah I."/>
            <person name="Akrofi A.Y."/>
            <person name="Begoude B.A."/>
            <person name="Ten Hoopen G.M."/>
            <person name="Coulibaly K."/>
            <person name="Kebe B.I."/>
            <person name="Melnick R.L."/>
            <person name="Guiltinan M.J."/>
            <person name="Tyler B.M."/>
            <person name="Meinhardt L.W."/>
            <person name="Bailey B.A."/>
        </authorList>
    </citation>
    <scope>NUCLEOTIDE SEQUENCE [LARGE SCALE GENOMIC DNA]</scope>
    <source>
        <strain evidence="3">sbr112.9</strain>
        <tissue evidence="2">Mycelia</tissue>
    </source>
</reference>
<dbReference type="GO" id="GO:0005634">
    <property type="term" value="C:nucleus"/>
    <property type="evidence" value="ECO:0007669"/>
    <property type="project" value="TreeGrafter"/>
</dbReference>
<dbReference type="PANTHER" id="PTHR19303">
    <property type="entry name" value="TRANSPOSON"/>
    <property type="match status" value="1"/>
</dbReference>
<dbReference type="GO" id="GO:0003677">
    <property type="term" value="F:DNA binding"/>
    <property type="evidence" value="ECO:0007669"/>
    <property type="project" value="TreeGrafter"/>
</dbReference>
<organism evidence="2 3">
    <name type="scientific">Phytophthora palmivora</name>
    <dbReference type="NCBI Taxonomy" id="4796"/>
    <lineage>
        <taxon>Eukaryota</taxon>
        <taxon>Sar</taxon>
        <taxon>Stramenopiles</taxon>
        <taxon>Oomycota</taxon>
        <taxon>Peronosporomycetes</taxon>
        <taxon>Peronosporales</taxon>
        <taxon>Peronosporaceae</taxon>
        <taxon>Phytophthora</taxon>
    </lineage>
</organism>
<dbReference type="PANTHER" id="PTHR19303:SF73">
    <property type="entry name" value="PROTEIN PDC2"/>
    <property type="match status" value="1"/>
</dbReference>
<keyword evidence="3" id="KW-1185">Reference proteome</keyword>
<evidence type="ECO:0000313" key="2">
    <source>
        <dbReference type="EMBL" id="POM66033.1"/>
    </source>
</evidence>
<feature type="domain" description="DDE-1" evidence="1">
    <location>
        <begin position="135"/>
        <end position="203"/>
    </location>
</feature>
<dbReference type="EMBL" id="NCKW01009776">
    <property type="protein sequence ID" value="POM66033.1"/>
    <property type="molecule type" value="Genomic_DNA"/>
</dbReference>
<dbReference type="Gene3D" id="1.10.10.60">
    <property type="entry name" value="Homeodomain-like"/>
    <property type="match status" value="1"/>
</dbReference>
<sequence length="290" mass="33276">MFYDLAVDKRLRKEKVTRDWIADQDLACHASLHTEDEAPSPFAASQHWVSNFMARYSLSLRRRTNLTTLSDEALVDRAVSYMRYLRDLTQKMDIDHTILMDKTAVYFEDARPQTVDLCGARHVVVRFTGYTSMRTTAILAVTASGRKLPPVLIWKGKDKSSFEKIDGVYVTYQKRAWVDSALLKRWIDLQFPQVAISEGKFLVWDSMKLTPYLQAGDIAIYRSFKDILCDEINAWKESVTHYRERNSVEVDHSSGFFGEPSKPSGDSEADAFNLNEIDDALDDVTILHEE</sequence>
<dbReference type="InterPro" id="IPR004875">
    <property type="entry name" value="DDE_SF_endonuclease_dom"/>
</dbReference>
<dbReference type="OrthoDB" id="90241at2759"/>
<comment type="caution">
    <text evidence="2">The sequence shown here is derived from an EMBL/GenBank/DDBJ whole genome shotgun (WGS) entry which is preliminary data.</text>
</comment>
<accession>A0A2P4XKG3</accession>
<protein>
    <recommendedName>
        <fullName evidence="1">DDE-1 domain-containing protein</fullName>
    </recommendedName>
</protein>
<dbReference type="Pfam" id="PF03184">
    <property type="entry name" value="DDE_1"/>
    <property type="match status" value="1"/>
</dbReference>
<dbReference type="InterPro" id="IPR050863">
    <property type="entry name" value="CenT-Element_Derived"/>
</dbReference>
<evidence type="ECO:0000259" key="1">
    <source>
        <dbReference type="Pfam" id="PF03184"/>
    </source>
</evidence>
<evidence type="ECO:0000313" key="3">
    <source>
        <dbReference type="Proteomes" id="UP000237271"/>
    </source>
</evidence>
<dbReference type="Proteomes" id="UP000237271">
    <property type="component" value="Unassembled WGS sequence"/>
</dbReference>
<dbReference type="AlphaFoldDB" id="A0A2P4XKG3"/>
<proteinExistence type="predicted"/>
<name>A0A2P4XKG3_9STRA</name>
<gene>
    <name evidence="2" type="ORF">PHPALM_18166</name>
</gene>